<evidence type="ECO:0000313" key="2">
    <source>
        <dbReference type="Proteomes" id="UP000224563"/>
    </source>
</evidence>
<dbReference type="Proteomes" id="UP000224563">
    <property type="component" value="Unassembled WGS sequence"/>
</dbReference>
<name>A0A2G3E5V8_9FIRM</name>
<dbReference type="AlphaFoldDB" id="A0A2G3E5V8"/>
<dbReference type="EMBL" id="PDYG01000004">
    <property type="protein sequence ID" value="PHU38662.1"/>
    <property type="molecule type" value="Genomic_DNA"/>
</dbReference>
<comment type="caution">
    <text evidence="1">The sequence shown here is derived from an EMBL/GenBank/DDBJ whole genome shotgun (WGS) entry which is preliminary data.</text>
</comment>
<evidence type="ECO:0008006" key="3">
    <source>
        <dbReference type="Google" id="ProtNLM"/>
    </source>
</evidence>
<sequence>MEIIFKSYHGIDVVNNSATEREITEKFDPIIHSMLGKILGNPSEKKYETKDHRAVVANIIKEIVEIDLEQEDANEQFDILSSEIAKRLLDEEKKVEQNMQHLKGVQKGSLIQALVKDDSGACCYLIAKVEHSKYIDEIELELKGGFNPEENKIWKTAIFTCSIEEDYIDVSKARIYLNNPAVYWTRDFLELTEKRSDATNTKNAWKCIETVLKNNLKASKPSDYFTLRNAVIAYFRRPRTIVYDDMINDIFNDFEPMNASTEDISKIKEKLLALPGEKDFDTNFVSKPKEITSRIKSVHKVNNDIELIIREGLAGDKNNYSSIIHSNTTAEGERQIIIKATETDTFNMFKLK</sequence>
<keyword evidence="2" id="KW-1185">Reference proteome</keyword>
<reference evidence="1 2" key="2">
    <citation type="submission" date="2017-10" db="EMBL/GenBank/DDBJ databases">
        <authorList>
            <person name="Banno H."/>
            <person name="Chua N.-H."/>
        </authorList>
    </citation>
    <scope>NUCLEOTIDE SEQUENCE [LARGE SCALE GENOMIC DNA]</scope>
    <source>
        <strain evidence="1 2">JK623</strain>
    </source>
</reference>
<gene>
    <name evidence="1" type="ORF">CSX02_01570</name>
</gene>
<accession>A0A2G3E5V8</accession>
<dbReference type="GO" id="GO:0009295">
    <property type="term" value="C:nucleoid"/>
    <property type="evidence" value="ECO:0007669"/>
    <property type="project" value="InterPro"/>
</dbReference>
<protein>
    <recommendedName>
        <fullName evidence="3">37-kD nucleoid-associated bacterial protein</fullName>
    </recommendedName>
</protein>
<proteinExistence type="predicted"/>
<evidence type="ECO:0000313" key="1">
    <source>
        <dbReference type="EMBL" id="PHU38662.1"/>
    </source>
</evidence>
<reference evidence="1 2" key="1">
    <citation type="submission" date="2017-10" db="EMBL/GenBank/DDBJ databases">
        <title>Resolving the taxonomy of Roseburia spp., Eubacterium rectale and Agathobacter spp. through phylogenomic analysis.</title>
        <authorList>
            <person name="Sheridan P.O."/>
            <person name="Walker A.W."/>
            <person name="Duncan S.H."/>
            <person name="Scott K.P."/>
            <person name="Toole P.W.O."/>
            <person name="Luis P."/>
            <person name="Flint H.J."/>
        </authorList>
    </citation>
    <scope>NUCLEOTIDE SEQUENCE [LARGE SCALE GENOMIC DNA]</scope>
    <source>
        <strain evidence="1 2">JK623</strain>
    </source>
</reference>
<dbReference type="RefSeq" id="WP_099385380.1">
    <property type="nucleotide sequence ID" value="NZ_JANSWH010000068.1"/>
</dbReference>
<organism evidence="1 2">
    <name type="scientific">Agathobacter ruminis</name>
    <dbReference type="NCBI Taxonomy" id="1712665"/>
    <lineage>
        <taxon>Bacteria</taxon>
        <taxon>Bacillati</taxon>
        <taxon>Bacillota</taxon>
        <taxon>Clostridia</taxon>
        <taxon>Lachnospirales</taxon>
        <taxon>Lachnospiraceae</taxon>
        <taxon>Agathobacter</taxon>
    </lineage>
</organism>